<dbReference type="RefSeq" id="WP_381491566.1">
    <property type="nucleotide sequence ID" value="NZ_JBHTIK010000008.1"/>
</dbReference>
<dbReference type="Proteomes" id="UP001597124">
    <property type="component" value="Unassembled WGS sequence"/>
</dbReference>
<proteinExistence type="predicted"/>
<dbReference type="EMBL" id="JBHTIK010000008">
    <property type="protein sequence ID" value="MFD0849276.1"/>
    <property type="molecule type" value="Genomic_DNA"/>
</dbReference>
<evidence type="ECO:0000313" key="1">
    <source>
        <dbReference type="EMBL" id="MFD0849276.1"/>
    </source>
</evidence>
<reference evidence="2" key="1">
    <citation type="journal article" date="2019" name="Int. J. Syst. Evol. Microbiol.">
        <title>The Global Catalogue of Microorganisms (GCM) 10K type strain sequencing project: providing services to taxonomists for standard genome sequencing and annotation.</title>
        <authorList>
            <consortium name="The Broad Institute Genomics Platform"/>
            <consortium name="The Broad Institute Genome Sequencing Center for Infectious Disease"/>
            <person name="Wu L."/>
            <person name="Ma J."/>
        </authorList>
    </citation>
    <scope>NUCLEOTIDE SEQUENCE [LARGE SCALE GENOMIC DNA]</scope>
    <source>
        <strain evidence="2">CCUG 52537</strain>
    </source>
</reference>
<name>A0ABW3C459_SPHXN</name>
<gene>
    <name evidence="1" type="ORF">ACFQ00_13145</name>
</gene>
<sequence length="233" mass="25339">MGVLLKGVTALAGALAGAVLVLAALYAFPFRHVDRTEHVLPAFLAAVPDHETYRLRLSGDLVSVSTSPTPAIFPNRPVGTQPLVEPNVSMGLALITHIRDADNRIVGFATELEAAHEDSSFLRGRLMTHTTWTVVLPGRGVLFLYQTEDNWTLVTRFLLPSLLKGDPWHGRWLHLNTLGPSPQGYGEVIAGTGVFAGRNGRFVEVAELRGFQPDAIFEGVMDLLVSRDHAEGK</sequence>
<organism evidence="1 2">
    <name type="scientific">Sphingosinicella xenopeptidilytica</name>
    <dbReference type="NCBI Taxonomy" id="364098"/>
    <lineage>
        <taxon>Bacteria</taxon>
        <taxon>Pseudomonadati</taxon>
        <taxon>Pseudomonadota</taxon>
        <taxon>Alphaproteobacteria</taxon>
        <taxon>Sphingomonadales</taxon>
        <taxon>Sphingosinicellaceae</taxon>
        <taxon>Sphingosinicella</taxon>
    </lineage>
</organism>
<keyword evidence="2" id="KW-1185">Reference proteome</keyword>
<accession>A0ABW3C459</accession>
<protein>
    <submittedName>
        <fullName evidence="1">Uncharacterized protein</fullName>
    </submittedName>
</protein>
<evidence type="ECO:0000313" key="2">
    <source>
        <dbReference type="Proteomes" id="UP001597124"/>
    </source>
</evidence>
<comment type="caution">
    <text evidence="1">The sequence shown here is derived from an EMBL/GenBank/DDBJ whole genome shotgun (WGS) entry which is preliminary data.</text>
</comment>